<dbReference type="PANTHER" id="PTHR33651:SF2">
    <property type="entry name" value="PI3K_PI4K CATALYTIC DOMAIN-CONTAINING PROTEIN"/>
    <property type="match status" value="1"/>
</dbReference>
<dbReference type="Proteomes" id="UP001470230">
    <property type="component" value="Unassembled WGS sequence"/>
</dbReference>
<organism evidence="1 2">
    <name type="scientific">Tritrichomonas musculus</name>
    <dbReference type="NCBI Taxonomy" id="1915356"/>
    <lineage>
        <taxon>Eukaryota</taxon>
        <taxon>Metamonada</taxon>
        <taxon>Parabasalia</taxon>
        <taxon>Tritrichomonadida</taxon>
        <taxon>Tritrichomonadidae</taxon>
        <taxon>Tritrichomonas</taxon>
    </lineage>
</organism>
<keyword evidence="2" id="KW-1185">Reference proteome</keyword>
<proteinExistence type="predicted"/>
<reference evidence="1 2" key="1">
    <citation type="submission" date="2024-04" db="EMBL/GenBank/DDBJ databases">
        <title>Tritrichomonas musculus Genome.</title>
        <authorList>
            <person name="Alves-Ferreira E."/>
            <person name="Grigg M."/>
            <person name="Lorenzi H."/>
            <person name="Galac M."/>
        </authorList>
    </citation>
    <scope>NUCLEOTIDE SEQUENCE [LARGE SCALE GENOMIC DNA]</scope>
    <source>
        <strain evidence="1 2">EAF2021</strain>
    </source>
</reference>
<gene>
    <name evidence="1" type="ORF">M9Y10_018226</name>
</gene>
<evidence type="ECO:0000313" key="1">
    <source>
        <dbReference type="EMBL" id="KAK8850115.1"/>
    </source>
</evidence>
<name>A0ABR2HN27_9EUKA</name>
<accession>A0ABR2HN27</accession>
<comment type="caution">
    <text evidence="1">The sequence shown here is derived from an EMBL/GenBank/DDBJ whole genome shotgun (WGS) entry which is preliminary data.</text>
</comment>
<protein>
    <submittedName>
        <fullName evidence="1">Uncharacterized protein</fullName>
    </submittedName>
</protein>
<dbReference type="PANTHER" id="PTHR33651">
    <property type="entry name" value="PROTEIN CBG06246"/>
    <property type="match status" value="1"/>
</dbReference>
<dbReference type="EMBL" id="JAPFFF010000024">
    <property type="protein sequence ID" value="KAK8850115.1"/>
    <property type="molecule type" value="Genomic_DNA"/>
</dbReference>
<evidence type="ECO:0000313" key="2">
    <source>
        <dbReference type="Proteomes" id="UP001470230"/>
    </source>
</evidence>
<sequence>MENTPPKPDIPKLISMLKEMIERNPNIKPELTRKKLYLLEKSDLPNKEPYLPVFFYIIFKKNIIVDDFVMNVLFHLRKAQLYYSFPHVQRLETTATKYFCHLFKIPSISIQYLDKEEGKQMGAIAVITQPNGAKTKFYLKTHRKGRRREEFGSVIPKIIDTRELFVYKVLEHSHFCPKVHYFAYDPQDFYIAVKDSAIDDETGQERFICTYQDLSDHLKQKNIDFDNFIEADEDLLPPILINELTYSYIISLILVISDTFTSFNNIIYIGTDIDHVNGFHIIDFYATTRVYEYDCSIFQAFLHGAGVDERTRYYFTKYMLISRDVRKKMATVKEAFDPDLFHEAVERAYDEVKNCIFVNLNVLEQERSNAHQKCNDFWNEYLSFVNNL</sequence>